<dbReference type="Proteomes" id="UP000054485">
    <property type="component" value="Unassembled WGS sequence"/>
</dbReference>
<evidence type="ECO:0000313" key="2">
    <source>
        <dbReference type="EMBL" id="KIK41669.1"/>
    </source>
</evidence>
<feature type="transmembrane region" description="Helical" evidence="1">
    <location>
        <begin position="336"/>
        <end position="369"/>
    </location>
</feature>
<dbReference type="AlphaFoldDB" id="A0A0D0AUQ7"/>
<dbReference type="OrthoDB" id="2674326at2759"/>
<feature type="transmembrane region" description="Helical" evidence="1">
    <location>
        <begin position="375"/>
        <end position="398"/>
    </location>
</feature>
<sequence>MARSSQQQGAKLLERGIGIWPTQLPRYAEIVTLTDNHEDTLVRMKEIDDPCPAMYGSWQELVHPLGGTYYFHNTKNVLTPMNLRRYMDLHSLEDFIDVSRAAVNEDGWTLVVLPTIFMGEERFQYYYVVPDKQVITWLEDLNGLELEAQYWKHFEFFPYQFRMECPQVRCIRKEVVCYIGESPKQKTEATTLSQSSAALMFWNLDQMNQVGIHLATIETEDLANNEMIDETGVVFCCRILYILRHHQFINRHNQPEAHLVRNHELREKHRSCKALVFMGNAAAMMLCMPITIGRIRRTSVDGILNGVEVNSLVDDFSSRAKNQITLSYYLGKKRNMFIIITGIPTSFCVLRTTGSMMGSILGFLSGVAIDFKPSAPLMIASIITLGIVLASLLVLVLASCGPGPARVRPQ</sequence>
<keyword evidence="1" id="KW-0472">Membrane</keyword>
<protein>
    <submittedName>
        <fullName evidence="2">Uncharacterized protein</fullName>
    </submittedName>
</protein>
<proteinExistence type="predicted"/>
<organism evidence="2 3">
    <name type="scientific">Suillus luteus UH-Slu-Lm8-n1</name>
    <dbReference type="NCBI Taxonomy" id="930992"/>
    <lineage>
        <taxon>Eukaryota</taxon>
        <taxon>Fungi</taxon>
        <taxon>Dikarya</taxon>
        <taxon>Basidiomycota</taxon>
        <taxon>Agaricomycotina</taxon>
        <taxon>Agaricomycetes</taxon>
        <taxon>Agaricomycetidae</taxon>
        <taxon>Boletales</taxon>
        <taxon>Suillineae</taxon>
        <taxon>Suillaceae</taxon>
        <taxon>Suillus</taxon>
    </lineage>
</organism>
<gene>
    <name evidence="2" type="ORF">CY34DRAFT_107206</name>
</gene>
<evidence type="ECO:0000313" key="3">
    <source>
        <dbReference type="Proteomes" id="UP000054485"/>
    </source>
</evidence>
<feature type="transmembrane region" description="Helical" evidence="1">
    <location>
        <begin position="274"/>
        <end position="292"/>
    </location>
</feature>
<dbReference type="InParanoid" id="A0A0D0AUQ7"/>
<dbReference type="EMBL" id="KN835261">
    <property type="protein sequence ID" value="KIK41669.1"/>
    <property type="molecule type" value="Genomic_DNA"/>
</dbReference>
<reference evidence="3" key="2">
    <citation type="submission" date="2015-01" db="EMBL/GenBank/DDBJ databases">
        <title>Evolutionary Origins and Diversification of the Mycorrhizal Mutualists.</title>
        <authorList>
            <consortium name="DOE Joint Genome Institute"/>
            <consortium name="Mycorrhizal Genomics Consortium"/>
            <person name="Kohler A."/>
            <person name="Kuo A."/>
            <person name="Nagy L.G."/>
            <person name="Floudas D."/>
            <person name="Copeland A."/>
            <person name="Barry K.W."/>
            <person name="Cichocki N."/>
            <person name="Veneault-Fourrey C."/>
            <person name="LaButti K."/>
            <person name="Lindquist E.A."/>
            <person name="Lipzen A."/>
            <person name="Lundell T."/>
            <person name="Morin E."/>
            <person name="Murat C."/>
            <person name="Riley R."/>
            <person name="Ohm R."/>
            <person name="Sun H."/>
            <person name="Tunlid A."/>
            <person name="Henrissat B."/>
            <person name="Grigoriev I.V."/>
            <person name="Hibbett D.S."/>
            <person name="Martin F."/>
        </authorList>
    </citation>
    <scope>NUCLEOTIDE SEQUENCE [LARGE SCALE GENOMIC DNA]</scope>
    <source>
        <strain evidence="3">UH-Slu-Lm8-n1</strain>
    </source>
</reference>
<name>A0A0D0AUQ7_9AGAM</name>
<evidence type="ECO:0000256" key="1">
    <source>
        <dbReference type="SAM" id="Phobius"/>
    </source>
</evidence>
<keyword evidence="3" id="KW-1185">Reference proteome</keyword>
<keyword evidence="1" id="KW-0812">Transmembrane</keyword>
<keyword evidence="1" id="KW-1133">Transmembrane helix</keyword>
<accession>A0A0D0AUQ7</accession>
<dbReference type="HOGENOM" id="CLU_046456_1_0_1"/>
<reference evidence="2 3" key="1">
    <citation type="submission" date="2014-04" db="EMBL/GenBank/DDBJ databases">
        <authorList>
            <consortium name="DOE Joint Genome Institute"/>
            <person name="Kuo A."/>
            <person name="Ruytinx J."/>
            <person name="Rineau F."/>
            <person name="Colpaert J."/>
            <person name="Kohler A."/>
            <person name="Nagy L.G."/>
            <person name="Floudas D."/>
            <person name="Copeland A."/>
            <person name="Barry K.W."/>
            <person name="Cichocki N."/>
            <person name="Veneault-Fourrey C."/>
            <person name="LaButti K."/>
            <person name="Lindquist E.A."/>
            <person name="Lipzen A."/>
            <person name="Lundell T."/>
            <person name="Morin E."/>
            <person name="Murat C."/>
            <person name="Sun H."/>
            <person name="Tunlid A."/>
            <person name="Henrissat B."/>
            <person name="Grigoriev I.V."/>
            <person name="Hibbett D.S."/>
            <person name="Martin F."/>
            <person name="Nordberg H.P."/>
            <person name="Cantor M.N."/>
            <person name="Hua S.X."/>
        </authorList>
    </citation>
    <scope>NUCLEOTIDE SEQUENCE [LARGE SCALE GENOMIC DNA]</scope>
    <source>
        <strain evidence="2 3">UH-Slu-Lm8-n1</strain>
    </source>
</reference>